<name>A0A5M8P4J5_9BACT</name>
<sequence length="250" mass="28882">MAGKRKDNEELKDFDFGNIEIPEFDPAIFDIVGNSSDEQPEENRYTKPKVYTLKSDFITYDNADKLARELTVNKNERADVFVSGSFIFGDFIEAYIVQRNAKVKKMTITTLSLSQDNIDSLHNLIAGGFVDELNLIVSVYFFGHERHSLIPYIYEKLDIGNKFQFAVASIHTKTVNFETSGGRKIVIHGSANLRSSANIEQFTIEENAELYEFYESHFSNILDRYKTINKNKPIRDNELWDIFTRKKFND</sequence>
<protein>
    <recommendedName>
        <fullName evidence="3">Phospholipase D-like domain-containing protein</fullName>
    </recommendedName>
</protein>
<evidence type="ECO:0008006" key="3">
    <source>
        <dbReference type="Google" id="ProtNLM"/>
    </source>
</evidence>
<gene>
    <name evidence="1" type="ORF">EZS26_000753</name>
</gene>
<organism evidence="1 2">
    <name type="scientific">Candidatus Ordinivivax streblomastigis</name>
    <dbReference type="NCBI Taxonomy" id="2540710"/>
    <lineage>
        <taxon>Bacteria</taxon>
        <taxon>Pseudomonadati</taxon>
        <taxon>Bacteroidota</taxon>
        <taxon>Bacteroidia</taxon>
        <taxon>Bacteroidales</taxon>
        <taxon>Candidatus Ordinivivax</taxon>
    </lineage>
</organism>
<proteinExistence type="predicted"/>
<dbReference type="Proteomes" id="UP000324575">
    <property type="component" value="Unassembled WGS sequence"/>
</dbReference>
<comment type="caution">
    <text evidence="1">The sequence shown here is derived from an EMBL/GenBank/DDBJ whole genome shotgun (WGS) entry which is preliminary data.</text>
</comment>
<dbReference type="EMBL" id="SNRX01000003">
    <property type="protein sequence ID" value="KAA6303150.1"/>
    <property type="molecule type" value="Genomic_DNA"/>
</dbReference>
<dbReference type="AlphaFoldDB" id="A0A5M8P4J5"/>
<evidence type="ECO:0000313" key="2">
    <source>
        <dbReference type="Proteomes" id="UP000324575"/>
    </source>
</evidence>
<reference evidence="1 2" key="1">
    <citation type="submission" date="2019-03" db="EMBL/GenBank/DDBJ databases">
        <title>Single cell metagenomics reveals metabolic interactions within the superorganism composed of flagellate Streblomastix strix and complex community of Bacteroidetes bacteria on its surface.</title>
        <authorList>
            <person name="Treitli S.C."/>
            <person name="Kolisko M."/>
            <person name="Husnik F."/>
            <person name="Keeling P."/>
            <person name="Hampl V."/>
        </authorList>
    </citation>
    <scope>NUCLEOTIDE SEQUENCE [LARGE SCALE GENOMIC DNA]</scope>
    <source>
        <strain evidence="1">St1</strain>
    </source>
</reference>
<accession>A0A5M8P4J5</accession>
<evidence type="ECO:0000313" key="1">
    <source>
        <dbReference type="EMBL" id="KAA6303150.1"/>
    </source>
</evidence>